<protein>
    <submittedName>
        <fullName evidence="6">LysR family transcriptional regulator</fullName>
    </submittedName>
</protein>
<evidence type="ECO:0000259" key="5">
    <source>
        <dbReference type="PROSITE" id="PS50931"/>
    </source>
</evidence>
<keyword evidence="4" id="KW-0804">Transcription</keyword>
<dbReference type="SUPFAM" id="SSF46785">
    <property type="entry name" value="Winged helix' DNA-binding domain"/>
    <property type="match status" value="1"/>
</dbReference>
<dbReference type="Pfam" id="PF00126">
    <property type="entry name" value="HTH_1"/>
    <property type="match status" value="1"/>
</dbReference>
<keyword evidence="2" id="KW-0805">Transcription regulation</keyword>
<feature type="domain" description="HTH lysR-type" evidence="5">
    <location>
        <begin position="8"/>
        <end position="65"/>
    </location>
</feature>
<dbReference type="InterPro" id="IPR000847">
    <property type="entry name" value="LysR_HTH_N"/>
</dbReference>
<sequence length="298" mass="34324">MISQDYQIELRHYRYFLAVAEELHFRKAAEKLFISQPGLSTQIKQMEELLGVELFTRNKKKVQLTAAGEYLKEEAEFILNHLQQTRKQTMLIGSGALGEIRIGFLGSAMQNVVPDLLVRLQQKYPDIHTSLEELSNQAQLNLLLKDKLDLAFVRVGRMPTGLERRTVVEDTFSLVLPEDYPLEAQNFKRMSRVQDENFILFSKEYSPEYFNTVMGICEDAGFTPKVNHKSVHALTIFRLVEKGMGLAIIPTSLTHGFDMKVKFIELKKIEQRALLSVAWKKDNRNPVLQHCLNLLLKE</sequence>
<evidence type="ECO:0000313" key="7">
    <source>
        <dbReference type="Proteomes" id="UP000718451"/>
    </source>
</evidence>
<evidence type="ECO:0000256" key="3">
    <source>
        <dbReference type="ARBA" id="ARBA00023125"/>
    </source>
</evidence>
<evidence type="ECO:0000256" key="2">
    <source>
        <dbReference type="ARBA" id="ARBA00023015"/>
    </source>
</evidence>
<dbReference type="RefSeq" id="WP_168550975.1">
    <property type="nucleotide sequence ID" value="NZ_JAAWWL010000001.1"/>
</dbReference>
<dbReference type="PANTHER" id="PTHR30346">
    <property type="entry name" value="TRANSCRIPTIONAL DUAL REGULATOR HCAR-RELATED"/>
    <property type="match status" value="1"/>
</dbReference>
<keyword evidence="3" id="KW-0238">DNA-binding</keyword>
<keyword evidence="7" id="KW-1185">Reference proteome</keyword>
<evidence type="ECO:0000256" key="4">
    <source>
        <dbReference type="ARBA" id="ARBA00023163"/>
    </source>
</evidence>
<comment type="caution">
    <text evidence="6">The sequence shown here is derived from an EMBL/GenBank/DDBJ whole genome shotgun (WGS) entry which is preliminary data.</text>
</comment>
<dbReference type="Pfam" id="PF03466">
    <property type="entry name" value="LysR_substrate"/>
    <property type="match status" value="1"/>
</dbReference>
<comment type="similarity">
    <text evidence="1">Belongs to the LysR transcriptional regulatory family.</text>
</comment>
<dbReference type="PANTHER" id="PTHR30346:SF0">
    <property type="entry name" value="HCA OPERON TRANSCRIPTIONAL ACTIVATOR HCAR"/>
    <property type="match status" value="1"/>
</dbReference>
<gene>
    <name evidence="6" type="ORF">HCU67_02205</name>
</gene>
<accession>A0ABX1GLF5</accession>
<reference evidence="6 7" key="1">
    <citation type="submission" date="2020-04" db="EMBL/GenBank/DDBJ databases">
        <authorList>
            <person name="Yoon J."/>
        </authorList>
    </citation>
    <scope>NUCLEOTIDE SEQUENCE [LARGE SCALE GENOMIC DNA]</scope>
    <source>
        <strain evidence="6 7">DJ-13</strain>
    </source>
</reference>
<dbReference type="SUPFAM" id="SSF53850">
    <property type="entry name" value="Periplasmic binding protein-like II"/>
    <property type="match status" value="1"/>
</dbReference>
<dbReference type="InterPro" id="IPR036390">
    <property type="entry name" value="WH_DNA-bd_sf"/>
</dbReference>
<dbReference type="PROSITE" id="PS50931">
    <property type="entry name" value="HTH_LYSR"/>
    <property type="match status" value="1"/>
</dbReference>
<dbReference type="InterPro" id="IPR005119">
    <property type="entry name" value="LysR_subst-bd"/>
</dbReference>
<dbReference type="PRINTS" id="PR00039">
    <property type="entry name" value="HTHLYSR"/>
</dbReference>
<dbReference type="Proteomes" id="UP000718451">
    <property type="component" value="Unassembled WGS sequence"/>
</dbReference>
<dbReference type="EMBL" id="JAAWWL010000001">
    <property type="protein sequence ID" value="NKI30740.1"/>
    <property type="molecule type" value="Genomic_DNA"/>
</dbReference>
<dbReference type="Gene3D" id="3.40.190.10">
    <property type="entry name" value="Periplasmic binding protein-like II"/>
    <property type="match status" value="2"/>
</dbReference>
<evidence type="ECO:0000256" key="1">
    <source>
        <dbReference type="ARBA" id="ARBA00009437"/>
    </source>
</evidence>
<name>A0ABX1GLF5_9FLAO</name>
<organism evidence="6 7">
    <name type="scientific">Croceivirga thetidis</name>
    <dbReference type="NCBI Taxonomy" id="2721623"/>
    <lineage>
        <taxon>Bacteria</taxon>
        <taxon>Pseudomonadati</taxon>
        <taxon>Bacteroidota</taxon>
        <taxon>Flavobacteriia</taxon>
        <taxon>Flavobacteriales</taxon>
        <taxon>Flavobacteriaceae</taxon>
        <taxon>Croceivirga</taxon>
    </lineage>
</organism>
<evidence type="ECO:0000313" key="6">
    <source>
        <dbReference type="EMBL" id="NKI30740.1"/>
    </source>
</evidence>
<dbReference type="InterPro" id="IPR036388">
    <property type="entry name" value="WH-like_DNA-bd_sf"/>
</dbReference>
<dbReference type="Gene3D" id="1.10.10.10">
    <property type="entry name" value="Winged helix-like DNA-binding domain superfamily/Winged helix DNA-binding domain"/>
    <property type="match status" value="1"/>
</dbReference>
<proteinExistence type="inferred from homology"/>